<evidence type="ECO:0000313" key="2">
    <source>
        <dbReference type="EMBL" id="RKR76312.1"/>
    </source>
</evidence>
<proteinExistence type="predicted"/>
<feature type="region of interest" description="Disordered" evidence="1">
    <location>
        <begin position="1"/>
        <end position="22"/>
    </location>
</feature>
<organism evidence="2 3">
    <name type="scientific">Frondihabitans australicus</name>
    <dbReference type="NCBI Taxonomy" id="386892"/>
    <lineage>
        <taxon>Bacteria</taxon>
        <taxon>Bacillati</taxon>
        <taxon>Actinomycetota</taxon>
        <taxon>Actinomycetes</taxon>
        <taxon>Micrococcales</taxon>
        <taxon>Microbacteriaceae</taxon>
        <taxon>Frondihabitans</taxon>
    </lineage>
</organism>
<dbReference type="GO" id="GO:0003677">
    <property type="term" value="F:DNA binding"/>
    <property type="evidence" value="ECO:0007669"/>
    <property type="project" value="InterPro"/>
</dbReference>
<dbReference type="AlphaFoldDB" id="A0A495IJX2"/>
<dbReference type="InterPro" id="IPR010982">
    <property type="entry name" value="Lambda_DNA-bd_dom_sf"/>
</dbReference>
<keyword evidence="3" id="KW-1185">Reference proteome</keyword>
<evidence type="ECO:0008006" key="4">
    <source>
        <dbReference type="Google" id="ProtNLM"/>
    </source>
</evidence>
<protein>
    <recommendedName>
        <fullName evidence="4">Helix-turn-helix protein</fullName>
    </recommendedName>
</protein>
<dbReference type="RefSeq" id="WP_121371300.1">
    <property type="nucleotide sequence ID" value="NZ_RBKS01000001.1"/>
</dbReference>
<accession>A0A495IJX2</accession>
<name>A0A495IJX2_9MICO</name>
<dbReference type="SUPFAM" id="SSF47413">
    <property type="entry name" value="lambda repressor-like DNA-binding domains"/>
    <property type="match status" value="1"/>
</dbReference>
<evidence type="ECO:0000313" key="3">
    <source>
        <dbReference type="Proteomes" id="UP000280008"/>
    </source>
</evidence>
<dbReference type="OrthoDB" id="4408411at2"/>
<dbReference type="EMBL" id="RBKS01000001">
    <property type="protein sequence ID" value="RKR76312.1"/>
    <property type="molecule type" value="Genomic_DNA"/>
</dbReference>
<evidence type="ECO:0000256" key="1">
    <source>
        <dbReference type="SAM" id="MobiDB-lite"/>
    </source>
</evidence>
<dbReference type="Proteomes" id="UP000280008">
    <property type="component" value="Unassembled WGS sequence"/>
</dbReference>
<comment type="caution">
    <text evidence="2">The sequence shown here is derived from an EMBL/GenBank/DDBJ whole genome shotgun (WGS) entry which is preliminary data.</text>
</comment>
<reference evidence="2 3" key="1">
    <citation type="submission" date="2018-10" db="EMBL/GenBank/DDBJ databases">
        <title>Sequencing the genomes of 1000 actinobacteria strains.</title>
        <authorList>
            <person name="Klenk H.-P."/>
        </authorList>
    </citation>
    <scope>NUCLEOTIDE SEQUENCE [LARGE SCALE GENOMIC DNA]</scope>
    <source>
        <strain evidence="2 3">DSM 17894</strain>
    </source>
</reference>
<gene>
    <name evidence="2" type="ORF">C8E83_3481</name>
</gene>
<sequence length="95" mass="10529">MPRTERALPVDGAPDPWPDVPSEDRLTEIARQFVLRLRDEIGDRSVRSVAAEAGLNHMTVLNVLAGRAWPDLATIGRLELALNADLYTSHSVRDN</sequence>